<gene>
    <name evidence="4" type="ORF">MILUP08_43590</name>
</gene>
<dbReference type="SMART" id="SM00382">
    <property type="entry name" value="AAA"/>
    <property type="match status" value="1"/>
</dbReference>
<dbReference type="Gene3D" id="1.10.10.10">
    <property type="entry name" value="Winged helix-like DNA-binding domain superfamily/Winged helix DNA-binding domain"/>
    <property type="match status" value="1"/>
</dbReference>
<evidence type="ECO:0000259" key="3">
    <source>
        <dbReference type="PROSITE" id="PS50043"/>
    </source>
</evidence>
<dbReference type="OrthoDB" id="4500249at2"/>
<dbReference type="GO" id="GO:0005737">
    <property type="term" value="C:cytoplasm"/>
    <property type="evidence" value="ECO:0007669"/>
    <property type="project" value="TreeGrafter"/>
</dbReference>
<dbReference type="Pfam" id="PF00004">
    <property type="entry name" value="AAA"/>
    <property type="match status" value="1"/>
</dbReference>
<dbReference type="Proteomes" id="UP000003448">
    <property type="component" value="Unassembled WGS sequence"/>
</dbReference>
<dbReference type="SUPFAM" id="SSF52540">
    <property type="entry name" value="P-loop containing nucleoside triphosphate hydrolases"/>
    <property type="match status" value="1"/>
</dbReference>
<dbReference type="SUPFAM" id="SSF48452">
    <property type="entry name" value="TPR-like"/>
    <property type="match status" value="1"/>
</dbReference>
<evidence type="ECO:0000256" key="2">
    <source>
        <dbReference type="ARBA" id="ARBA00022840"/>
    </source>
</evidence>
<evidence type="ECO:0000313" key="4">
    <source>
        <dbReference type="EMBL" id="CCH18679.1"/>
    </source>
</evidence>
<dbReference type="PANTHER" id="PTHR16305">
    <property type="entry name" value="TESTICULAR SOLUBLE ADENYLYL CYCLASE"/>
    <property type="match status" value="1"/>
</dbReference>
<organism evidence="4 5">
    <name type="scientific">Micromonospora lupini str. Lupac 08</name>
    <dbReference type="NCBI Taxonomy" id="1150864"/>
    <lineage>
        <taxon>Bacteria</taxon>
        <taxon>Bacillati</taxon>
        <taxon>Actinomycetota</taxon>
        <taxon>Actinomycetes</taxon>
        <taxon>Micromonosporales</taxon>
        <taxon>Micromonosporaceae</taxon>
        <taxon>Micromonospora</taxon>
    </lineage>
</organism>
<protein>
    <submittedName>
        <fullName evidence="4">Signal transduction response regulator,LuxR-family</fullName>
    </submittedName>
</protein>
<evidence type="ECO:0000313" key="5">
    <source>
        <dbReference type="Proteomes" id="UP000003448"/>
    </source>
</evidence>
<dbReference type="GO" id="GO:0005524">
    <property type="term" value="F:ATP binding"/>
    <property type="evidence" value="ECO:0007669"/>
    <property type="project" value="UniProtKB-KW"/>
</dbReference>
<dbReference type="SUPFAM" id="SSF46894">
    <property type="entry name" value="C-terminal effector domain of the bipartite response regulators"/>
    <property type="match status" value="1"/>
</dbReference>
<keyword evidence="5" id="KW-1185">Reference proteome</keyword>
<dbReference type="GO" id="GO:0003677">
    <property type="term" value="F:DNA binding"/>
    <property type="evidence" value="ECO:0007669"/>
    <property type="project" value="InterPro"/>
</dbReference>
<keyword evidence="2" id="KW-0067">ATP-binding</keyword>
<dbReference type="PRINTS" id="PR00038">
    <property type="entry name" value="HTHLUXR"/>
</dbReference>
<dbReference type="STRING" id="1150864.MILUP08_43590"/>
<reference evidence="5" key="1">
    <citation type="journal article" date="2012" name="J. Bacteriol.">
        <title>Genome Sequence of Micromonospora lupini Lupac 08, Isolated from Root Nodules of Lupinus angustifolius.</title>
        <authorList>
            <person name="Alonso-Vega P."/>
            <person name="Normand P."/>
            <person name="Bacigalupe R."/>
            <person name="Pujic P."/>
            <person name="Lajus A."/>
            <person name="Vallenet D."/>
            <person name="Carro L."/>
            <person name="Coll P."/>
            <person name="Trujillo M.E."/>
        </authorList>
    </citation>
    <scope>NUCLEOTIDE SEQUENCE [LARGE SCALE GENOMIC DNA]</scope>
    <source>
        <strain evidence="5">Lupac 08</strain>
    </source>
</reference>
<dbReference type="GO" id="GO:0004016">
    <property type="term" value="F:adenylate cyclase activity"/>
    <property type="evidence" value="ECO:0007669"/>
    <property type="project" value="TreeGrafter"/>
</dbReference>
<dbReference type="EMBL" id="CAIE01000027">
    <property type="protein sequence ID" value="CCH18679.1"/>
    <property type="molecule type" value="Genomic_DNA"/>
</dbReference>
<sequence length="949" mass="101224">MAYAAGPRRADVRRGVPMNISEEEFAPPPSGDPLDPLVGRNCALDLFDRALAGVRDGQPAMIEFVGDPGTGKTRLLREVAARARRAGVPVLVAAGRDGQQVGQAIAALTDEPSSAVRAGGPLLLLLDDLHAASPDTAALLRRLAQAPPPGLLWVSAYRPRQMPSRVTTALAAGIHLSRRAVTLTPLDPASVATLLGLAEGRAAQRVHVLSGGVPRYVLAYRPGALDGPVAALRGLPAELPVDVTGAVQLDLDALTDEQRQMLEAVSVRPDGFEPALAAALADRGPEVTSDLLDALVAADLLRTDPTEASTLRFRHEVDRTVVYRSLSPGRRRRLHATAARVLRELGHPVSRYAEHLSASGQCAEPATADALIEAAESGLVPRLDAIRWLTNVQRLLPAAEVTEPRRTRLEFAMADALVGAGQLRQARTLLQELTRRPLATCDQRLRAVAARARVERLLGRPFDAYALLLPHRDGRVEPHGQFLLTVEAAIAGALCGAPDTAEHARSLSVLAERTGSAVCATTAAVVQSFVAAYTDCGIRVQETLDRASSEVDAFADTDLARHPDLLALLGWAEYFHERERSALHHFDRALDICCRAGLVALTPWLLLGRCAVTARLGSLDRARVEGEDAEEVAVAMGIDPMVALARAYRAIAVAWRSGPAAARHLADTAVLDASTRRENWYDGASQRVSVRLRFLAGDRAGSTSTLLRACGGDGLDQVEVTNRACWASALAEMAHKAGRCDEAARWLAVAEGYAERLGLRGQSALTRTARARLTLEVDPRCAAELAAAAADSFASLGWRLEEASARLVRARALCEAREWSAAEVELAETRRIAELVDSPPLRRSVAGEQSRAAGAAGRLPAAAAGGELTLTRREWDIARLVAAGASNAEAADQVYVTVKTVEAHLTRIFRKTGVSSRAGLAALLVSRAVDPRSSTEDRGSATRRARFEG</sequence>
<dbReference type="PROSITE" id="PS50043">
    <property type="entry name" value="HTH_LUXR_2"/>
    <property type="match status" value="1"/>
</dbReference>
<proteinExistence type="predicted"/>
<dbReference type="InterPro" id="IPR016032">
    <property type="entry name" value="Sig_transdc_resp-reg_C-effctor"/>
</dbReference>
<dbReference type="Pfam" id="PF00196">
    <property type="entry name" value="GerE"/>
    <property type="match status" value="1"/>
</dbReference>
<dbReference type="SMART" id="SM00421">
    <property type="entry name" value="HTH_LUXR"/>
    <property type="match status" value="1"/>
</dbReference>
<dbReference type="InterPro" id="IPR000792">
    <property type="entry name" value="Tscrpt_reg_LuxR_C"/>
</dbReference>
<dbReference type="InterPro" id="IPR011990">
    <property type="entry name" value="TPR-like_helical_dom_sf"/>
</dbReference>
<accession>I0L4D2</accession>
<dbReference type="GO" id="GO:0016887">
    <property type="term" value="F:ATP hydrolysis activity"/>
    <property type="evidence" value="ECO:0007669"/>
    <property type="project" value="InterPro"/>
</dbReference>
<dbReference type="InterPro" id="IPR003959">
    <property type="entry name" value="ATPase_AAA_core"/>
</dbReference>
<dbReference type="eggNOG" id="COG2909">
    <property type="taxonomic scope" value="Bacteria"/>
</dbReference>
<dbReference type="PANTHER" id="PTHR16305:SF35">
    <property type="entry name" value="TRANSCRIPTIONAL ACTIVATOR DOMAIN"/>
    <property type="match status" value="1"/>
</dbReference>
<name>I0L4D2_9ACTN</name>
<evidence type="ECO:0000256" key="1">
    <source>
        <dbReference type="ARBA" id="ARBA00022741"/>
    </source>
</evidence>
<dbReference type="InterPro" id="IPR027417">
    <property type="entry name" value="P-loop_NTPase"/>
</dbReference>
<dbReference type="InterPro" id="IPR003593">
    <property type="entry name" value="AAA+_ATPase"/>
</dbReference>
<dbReference type="AlphaFoldDB" id="I0L4D2"/>
<feature type="domain" description="HTH luxR-type" evidence="3">
    <location>
        <begin position="863"/>
        <end position="928"/>
    </location>
</feature>
<dbReference type="GO" id="GO:0006355">
    <property type="term" value="P:regulation of DNA-templated transcription"/>
    <property type="evidence" value="ECO:0007669"/>
    <property type="project" value="InterPro"/>
</dbReference>
<comment type="caution">
    <text evidence="4">The sequence shown here is derived from an EMBL/GenBank/DDBJ whole genome shotgun (WGS) entry which is preliminary data.</text>
</comment>
<dbReference type="Gene3D" id="3.40.50.300">
    <property type="entry name" value="P-loop containing nucleotide triphosphate hydrolases"/>
    <property type="match status" value="1"/>
</dbReference>
<dbReference type="InterPro" id="IPR036388">
    <property type="entry name" value="WH-like_DNA-bd_sf"/>
</dbReference>
<keyword evidence="1" id="KW-0547">Nucleotide-binding</keyword>